<dbReference type="CDD" id="cd20750">
    <property type="entry name" value="cyt_c_I"/>
    <property type="match status" value="1"/>
</dbReference>
<dbReference type="Gene3D" id="3.50.70.20">
    <property type="entry name" value="Cytochrome P460"/>
    <property type="match status" value="1"/>
</dbReference>
<dbReference type="InterPro" id="IPR032033">
    <property type="entry name" value="Cytochrome_P460"/>
</dbReference>
<reference evidence="4" key="1">
    <citation type="submission" date="2020-02" db="EMBL/GenBank/DDBJ databases">
        <title>Genomic and physiological characterization of two novel Nitrospinaceae genera.</title>
        <authorList>
            <person name="Mueller A.J."/>
            <person name="Jung M.-Y."/>
            <person name="Strachan C.R."/>
            <person name="Herbold C.W."/>
            <person name="Kirkegaard R.H."/>
            <person name="Daims H."/>
        </authorList>
    </citation>
    <scope>NUCLEOTIDE SEQUENCE [LARGE SCALE GENOMIC DNA]</scope>
</reference>
<dbReference type="Pfam" id="PF16694">
    <property type="entry name" value="Cytochrome_P460"/>
    <property type="match status" value="1"/>
</dbReference>
<accession>A0A7T0C097</accession>
<gene>
    <name evidence="3" type="ORF">G3M78_00770</name>
</gene>
<feature type="chain" id="PRO_5032344361" evidence="1">
    <location>
        <begin position="23"/>
        <end position="195"/>
    </location>
</feature>
<dbReference type="KEGG" id="nva:G3M78_00770"/>
<organism evidence="3 4">
    <name type="scientific">Candidatus Nitrohelix vancouverensis</name>
    <dbReference type="NCBI Taxonomy" id="2705534"/>
    <lineage>
        <taxon>Bacteria</taxon>
        <taxon>Pseudomonadati</taxon>
        <taxon>Nitrospinota/Tectimicrobiota group</taxon>
        <taxon>Nitrospinota</taxon>
        <taxon>Nitrospinia</taxon>
        <taxon>Nitrospinales</taxon>
        <taxon>Nitrospinaceae</taxon>
        <taxon>Candidatus Nitrohelix</taxon>
    </lineage>
</organism>
<dbReference type="InterPro" id="IPR038142">
    <property type="entry name" value="Cytochrome_P460_sp"/>
</dbReference>
<keyword evidence="1" id="KW-0732">Signal</keyword>
<proteinExistence type="predicted"/>
<evidence type="ECO:0000256" key="1">
    <source>
        <dbReference type="SAM" id="SignalP"/>
    </source>
</evidence>
<dbReference type="AlphaFoldDB" id="A0A7T0C097"/>
<dbReference type="EMBL" id="CP048620">
    <property type="protein sequence ID" value="QPJ64012.1"/>
    <property type="molecule type" value="Genomic_DNA"/>
</dbReference>
<dbReference type="Proteomes" id="UP000594464">
    <property type="component" value="Chromosome"/>
</dbReference>
<evidence type="ECO:0000259" key="2">
    <source>
        <dbReference type="Pfam" id="PF16694"/>
    </source>
</evidence>
<protein>
    <submittedName>
        <fullName evidence="3">Cytochrome P460 family protein</fullName>
    </submittedName>
</protein>
<evidence type="ECO:0000313" key="3">
    <source>
        <dbReference type="EMBL" id="QPJ64012.1"/>
    </source>
</evidence>
<sequence length="195" mass="21610">MIKYAIALITIAGFMTAASVSAESAYAPNVNMKTGAIQVPEDYTSWATLGTWSHANEKGEAPGAQEFHVVYTQPETIEYYRKHKAFPDGAVLVKELLTTKTMPMTTGLAVSHATSIKGWFVLVRDTQGRFAESKLWGDGWGWSFFSADSPKKTSSTDYKKDCVSCHLPARELAPKEAHDADKWIYTFGYLALQKK</sequence>
<feature type="domain" description="Cytochrome P460" evidence="2">
    <location>
        <begin position="40"/>
        <end position="171"/>
    </location>
</feature>
<name>A0A7T0C097_9BACT</name>
<evidence type="ECO:0000313" key="4">
    <source>
        <dbReference type="Proteomes" id="UP000594464"/>
    </source>
</evidence>
<feature type="signal peptide" evidence="1">
    <location>
        <begin position="1"/>
        <end position="22"/>
    </location>
</feature>